<dbReference type="Proteomes" id="UP000628017">
    <property type="component" value="Unassembled WGS sequence"/>
</dbReference>
<evidence type="ECO:0000256" key="4">
    <source>
        <dbReference type="SAM" id="Phobius"/>
    </source>
</evidence>
<keyword evidence="4" id="KW-0472">Membrane</keyword>
<protein>
    <recommendedName>
        <fullName evidence="5">Glycosyltransferase 2-like domain-containing protein</fullName>
    </recommendedName>
</protein>
<evidence type="ECO:0000256" key="1">
    <source>
        <dbReference type="ARBA" id="ARBA00006739"/>
    </source>
</evidence>
<sequence length="337" mass="38078">MVADGQHILLDQRLVAVVATFNRSAALQKTIARLLDEPCEAIVVVDNGSTDGTREWLHDQTDARIYPVFPKDNLGGAGGFELGMHVAMEQFDPDWVVVMDDDARPDPGAFIRFVDAAHHGWDVLAAAVYYPDGSICEMNRPSRNPFWHLREALGTIWGTLRGQGRQGFHIPDSAYTGADVLPVDAASFVGMFVSRAVIQKIGLPDGKMFIYGDDVGYSLRARQADFTIGFAPDLRFEHECSTFIENKVYRPYWKIYYNYRNGLINYRAAAGIYFWFVAPVFIAKWFRNAKHYGEDKHIFINLLRRAIKDGFANRREVSHTEVLALVESLKTKDRPAP</sequence>
<dbReference type="SUPFAM" id="SSF53448">
    <property type="entry name" value="Nucleotide-diphospho-sugar transferases"/>
    <property type="match status" value="1"/>
</dbReference>
<dbReference type="Gene3D" id="3.90.550.10">
    <property type="entry name" value="Spore Coat Polysaccharide Biosynthesis Protein SpsA, Chain A"/>
    <property type="match status" value="1"/>
</dbReference>
<feature type="domain" description="Glycosyltransferase 2-like" evidence="5">
    <location>
        <begin position="17"/>
        <end position="145"/>
    </location>
</feature>
<evidence type="ECO:0000256" key="3">
    <source>
        <dbReference type="ARBA" id="ARBA00022679"/>
    </source>
</evidence>
<dbReference type="PANTHER" id="PTHR43179">
    <property type="entry name" value="RHAMNOSYLTRANSFERASE WBBL"/>
    <property type="match status" value="1"/>
</dbReference>
<proteinExistence type="inferred from homology"/>
<evidence type="ECO:0000259" key="5">
    <source>
        <dbReference type="Pfam" id="PF00535"/>
    </source>
</evidence>
<comment type="caution">
    <text evidence="6">The sequence shown here is derived from an EMBL/GenBank/DDBJ whole genome shotgun (WGS) entry which is preliminary data.</text>
</comment>
<keyword evidence="2" id="KW-0328">Glycosyltransferase</keyword>
<dbReference type="InterPro" id="IPR001173">
    <property type="entry name" value="Glyco_trans_2-like"/>
</dbReference>
<dbReference type="InterPro" id="IPR029044">
    <property type="entry name" value="Nucleotide-diphossugar_trans"/>
</dbReference>
<reference evidence="6" key="2">
    <citation type="submission" date="2020-09" db="EMBL/GenBank/DDBJ databases">
        <authorList>
            <person name="Sun Q."/>
            <person name="Zhou Y."/>
        </authorList>
    </citation>
    <scope>NUCLEOTIDE SEQUENCE</scope>
    <source>
        <strain evidence="6">CGMCC 1.15880</strain>
    </source>
</reference>
<keyword evidence="7" id="KW-1185">Reference proteome</keyword>
<dbReference type="EMBL" id="BMKA01000006">
    <property type="protein sequence ID" value="GGA29627.1"/>
    <property type="molecule type" value="Genomic_DNA"/>
</dbReference>
<feature type="transmembrane region" description="Helical" evidence="4">
    <location>
        <begin position="266"/>
        <end position="286"/>
    </location>
</feature>
<name>A0A916VSD4_9RHOB</name>
<organism evidence="6 7">
    <name type="scientific">Neptunicoccus cionae</name>
    <dbReference type="NCBI Taxonomy" id="2035344"/>
    <lineage>
        <taxon>Bacteria</taxon>
        <taxon>Pseudomonadati</taxon>
        <taxon>Pseudomonadota</taxon>
        <taxon>Alphaproteobacteria</taxon>
        <taxon>Rhodobacterales</taxon>
        <taxon>Paracoccaceae</taxon>
        <taxon>Neptunicoccus</taxon>
    </lineage>
</organism>
<keyword evidence="3" id="KW-0808">Transferase</keyword>
<gene>
    <name evidence="6" type="ORF">GCM10011498_33520</name>
</gene>
<accession>A0A916VSD4</accession>
<evidence type="ECO:0000256" key="2">
    <source>
        <dbReference type="ARBA" id="ARBA00022676"/>
    </source>
</evidence>
<comment type="similarity">
    <text evidence="1">Belongs to the glycosyltransferase 2 family.</text>
</comment>
<dbReference type="PANTHER" id="PTHR43179:SF12">
    <property type="entry name" value="GALACTOFURANOSYLTRANSFERASE GLFT2"/>
    <property type="match status" value="1"/>
</dbReference>
<keyword evidence="4" id="KW-0812">Transmembrane</keyword>
<dbReference type="Pfam" id="PF00535">
    <property type="entry name" value="Glycos_transf_2"/>
    <property type="match status" value="1"/>
</dbReference>
<dbReference type="AlphaFoldDB" id="A0A916VSD4"/>
<dbReference type="GO" id="GO:0016757">
    <property type="term" value="F:glycosyltransferase activity"/>
    <property type="evidence" value="ECO:0007669"/>
    <property type="project" value="UniProtKB-KW"/>
</dbReference>
<evidence type="ECO:0000313" key="7">
    <source>
        <dbReference type="Proteomes" id="UP000628017"/>
    </source>
</evidence>
<evidence type="ECO:0000313" key="6">
    <source>
        <dbReference type="EMBL" id="GGA29627.1"/>
    </source>
</evidence>
<reference evidence="6" key="1">
    <citation type="journal article" date="2014" name="Int. J. Syst. Evol. Microbiol.">
        <title>Complete genome sequence of Corynebacterium casei LMG S-19264T (=DSM 44701T), isolated from a smear-ripened cheese.</title>
        <authorList>
            <consortium name="US DOE Joint Genome Institute (JGI-PGF)"/>
            <person name="Walter F."/>
            <person name="Albersmeier A."/>
            <person name="Kalinowski J."/>
            <person name="Ruckert C."/>
        </authorList>
    </citation>
    <scope>NUCLEOTIDE SEQUENCE</scope>
    <source>
        <strain evidence="6">CGMCC 1.15880</strain>
    </source>
</reference>
<keyword evidence="4" id="KW-1133">Transmembrane helix</keyword>
<dbReference type="RefSeq" id="WP_188678071.1">
    <property type="nucleotide sequence ID" value="NZ_BMKA01000006.1"/>
</dbReference>